<evidence type="ECO:0000313" key="4">
    <source>
        <dbReference type="Proteomes" id="UP000245802"/>
    </source>
</evidence>
<dbReference type="Pfam" id="PF08818">
    <property type="entry name" value="DUF1801"/>
    <property type="match status" value="2"/>
</dbReference>
<sequence>MSEDKTNSKAKRAPRVNRADKPAAATGAKAKSVATAGAGGPSASRLIDQRISDLGGWRGEALARVRALILQADPQVTEEWKWNNPVWSHHGIVCTGEAYTKAVKLTFARGASVPDPSRLFNSSLEGNTRRAIDIHEGEEVDGDAFKALVAAAIAQNLTSVKKARSGAHEVGPVKLLSGGNPQIAKGDGDAPVQAYIAAMPGWKHDIGRWIDALVVRAVPGVCKAVKWNSPFYGVAGRGWFLSVHCLTKYVKVTFFRGLSLQPVPSGGTPKSKDARWIDIYEGDALDEAQMTAWVEQAAALPGWAP</sequence>
<dbReference type="InterPro" id="IPR014922">
    <property type="entry name" value="YdhG-like"/>
</dbReference>
<dbReference type="SUPFAM" id="SSF159888">
    <property type="entry name" value="YdhG-like"/>
    <property type="match status" value="2"/>
</dbReference>
<feature type="domain" description="YdhG-like" evidence="2">
    <location>
        <begin position="207"/>
        <end position="297"/>
    </location>
</feature>
<feature type="domain" description="YdhG-like" evidence="2">
    <location>
        <begin position="59"/>
        <end position="153"/>
    </location>
</feature>
<dbReference type="OrthoDB" id="9811812at2"/>
<reference evidence="3 4" key="1">
    <citation type="submission" date="2018-01" db="EMBL/GenBank/DDBJ databases">
        <title>G. obscuriglobus.</title>
        <authorList>
            <person name="Franke J."/>
            <person name="Blomberg W."/>
            <person name="Selmecki A."/>
        </authorList>
    </citation>
    <scope>NUCLEOTIDE SEQUENCE [LARGE SCALE GENOMIC DNA]</scope>
    <source>
        <strain evidence="3 4">DSM 5831</strain>
    </source>
</reference>
<gene>
    <name evidence="3" type="ORF">C1280_23935</name>
</gene>
<evidence type="ECO:0000259" key="2">
    <source>
        <dbReference type="Pfam" id="PF08818"/>
    </source>
</evidence>
<organism evidence="3 4">
    <name type="scientific">Gemmata obscuriglobus</name>
    <dbReference type="NCBI Taxonomy" id="114"/>
    <lineage>
        <taxon>Bacteria</taxon>
        <taxon>Pseudomonadati</taxon>
        <taxon>Planctomycetota</taxon>
        <taxon>Planctomycetia</taxon>
        <taxon>Gemmatales</taxon>
        <taxon>Gemmataceae</taxon>
        <taxon>Gemmata</taxon>
    </lineage>
</organism>
<dbReference type="AlphaFoldDB" id="A0A2Z3H1Z2"/>
<feature type="region of interest" description="Disordered" evidence="1">
    <location>
        <begin position="1"/>
        <end position="42"/>
    </location>
</feature>
<evidence type="ECO:0000256" key="1">
    <source>
        <dbReference type="SAM" id="MobiDB-lite"/>
    </source>
</evidence>
<keyword evidence="4" id="KW-1185">Reference proteome</keyword>
<dbReference type="Gene3D" id="3.90.1150.200">
    <property type="match status" value="1"/>
</dbReference>
<name>A0A2Z3H1Z2_9BACT</name>
<protein>
    <submittedName>
        <fullName evidence="3">DUF1801 domain-containing protein</fullName>
    </submittedName>
</protein>
<evidence type="ECO:0000313" key="3">
    <source>
        <dbReference type="EMBL" id="AWM39748.1"/>
    </source>
</evidence>
<accession>A0A2Z3H1Z2</accession>
<dbReference type="Proteomes" id="UP000245802">
    <property type="component" value="Chromosome"/>
</dbReference>
<feature type="compositionally biased region" description="Low complexity" evidence="1">
    <location>
        <begin position="23"/>
        <end position="36"/>
    </location>
</feature>
<dbReference type="KEGG" id="gog:C1280_23935"/>
<dbReference type="EMBL" id="CP025958">
    <property type="protein sequence ID" value="AWM39748.1"/>
    <property type="molecule type" value="Genomic_DNA"/>
</dbReference>
<dbReference type="RefSeq" id="WP_071529304.1">
    <property type="nucleotide sequence ID" value="NZ_CP025958.1"/>
</dbReference>
<proteinExistence type="predicted"/>